<accession>A0ABP5SUN7</accession>
<comment type="caution">
    <text evidence="1">The sequence shown here is derived from an EMBL/GenBank/DDBJ whole genome shotgun (WGS) entry which is preliminary data.</text>
</comment>
<protein>
    <submittedName>
        <fullName evidence="1">Uncharacterized protein</fullName>
    </submittedName>
</protein>
<evidence type="ECO:0000313" key="2">
    <source>
        <dbReference type="Proteomes" id="UP001501444"/>
    </source>
</evidence>
<proteinExistence type="predicted"/>
<evidence type="ECO:0000313" key="1">
    <source>
        <dbReference type="EMBL" id="GAA2339212.1"/>
    </source>
</evidence>
<gene>
    <name evidence="1" type="ORF">GCM10010170_021160</name>
</gene>
<dbReference type="EMBL" id="BAAARV010000019">
    <property type="protein sequence ID" value="GAA2339212.1"/>
    <property type="molecule type" value="Genomic_DNA"/>
</dbReference>
<sequence length="90" mass="10517">MPEINYRDRDTYRTLAADRKISHRMRLIHRDDRTEPGLWLADAVAWSARWALAADEPQWFNRVVDATTVYEAATGQLLVLNSDRGRSTEW</sequence>
<keyword evidence="2" id="KW-1185">Reference proteome</keyword>
<dbReference type="Proteomes" id="UP001501444">
    <property type="component" value="Unassembled WGS sequence"/>
</dbReference>
<organism evidence="1 2">
    <name type="scientific">Dactylosporangium salmoneum</name>
    <dbReference type="NCBI Taxonomy" id="53361"/>
    <lineage>
        <taxon>Bacteria</taxon>
        <taxon>Bacillati</taxon>
        <taxon>Actinomycetota</taxon>
        <taxon>Actinomycetes</taxon>
        <taxon>Micromonosporales</taxon>
        <taxon>Micromonosporaceae</taxon>
        <taxon>Dactylosporangium</taxon>
    </lineage>
</organism>
<reference evidence="2" key="1">
    <citation type="journal article" date="2019" name="Int. J. Syst. Evol. Microbiol.">
        <title>The Global Catalogue of Microorganisms (GCM) 10K type strain sequencing project: providing services to taxonomists for standard genome sequencing and annotation.</title>
        <authorList>
            <consortium name="The Broad Institute Genomics Platform"/>
            <consortium name="The Broad Institute Genome Sequencing Center for Infectious Disease"/>
            <person name="Wu L."/>
            <person name="Ma J."/>
        </authorList>
    </citation>
    <scope>NUCLEOTIDE SEQUENCE [LARGE SCALE GENOMIC DNA]</scope>
    <source>
        <strain evidence="2">JCM 3272</strain>
    </source>
</reference>
<name>A0ABP5SUN7_9ACTN</name>